<evidence type="ECO:0000313" key="2">
    <source>
        <dbReference type="EMBL" id="MBB5715788.1"/>
    </source>
</evidence>
<evidence type="ECO:0000256" key="1">
    <source>
        <dbReference type="SAM" id="SignalP"/>
    </source>
</evidence>
<feature type="signal peptide" evidence="1">
    <location>
        <begin position="1"/>
        <end position="24"/>
    </location>
</feature>
<evidence type="ECO:0008006" key="4">
    <source>
        <dbReference type="Google" id="ProtNLM"/>
    </source>
</evidence>
<sequence length="100" mass="10504">MRTTFTLAALLAAPVLATAMPASAGEPIKQRVTDGGKTYIYTVRQVGRDQVIEGRGYPAGTRFRLRVRGKEVTGTAGGYPVAFTAPAAPASPRAELAMLP</sequence>
<accession>A0A7W9BEN8</accession>
<gene>
    <name evidence="2" type="ORF">FHS94_002643</name>
</gene>
<evidence type="ECO:0000313" key="3">
    <source>
        <dbReference type="Proteomes" id="UP000546200"/>
    </source>
</evidence>
<keyword evidence="3" id="KW-1185">Reference proteome</keyword>
<dbReference type="RefSeq" id="WP_184058414.1">
    <property type="nucleotide sequence ID" value="NZ_JACIJK010000007.1"/>
</dbReference>
<dbReference type="AlphaFoldDB" id="A0A7W9BEN8"/>
<comment type="caution">
    <text evidence="2">The sequence shown here is derived from an EMBL/GenBank/DDBJ whole genome shotgun (WGS) entry which is preliminary data.</text>
</comment>
<reference evidence="2 3" key="1">
    <citation type="submission" date="2020-08" db="EMBL/GenBank/DDBJ databases">
        <title>Genomic Encyclopedia of Type Strains, Phase IV (KMG-IV): sequencing the most valuable type-strain genomes for metagenomic binning, comparative biology and taxonomic classification.</title>
        <authorList>
            <person name="Goeker M."/>
        </authorList>
    </citation>
    <scope>NUCLEOTIDE SEQUENCE [LARGE SCALE GENOMIC DNA]</scope>
    <source>
        <strain evidence="2 3">DSM 100044</strain>
    </source>
</reference>
<protein>
    <recommendedName>
        <fullName evidence="4">DUF2782 domain-containing protein</fullName>
    </recommendedName>
</protein>
<name>A0A7W9BEN8_9SPHN</name>
<dbReference type="Proteomes" id="UP000546200">
    <property type="component" value="Unassembled WGS sequence"/>
</dbReference>
<keyword evidence="1" id="KW-0732">Signal</keyword>
<organism evidence="2 3">
    <name type="scientific">Sphingomonas aerophila</name>
    <dbReference type="NCBI Taxonomy" id="1344948"/>
    <lineage>
        <taxon>Bacteria</taxon>
        <taxon>Pseudomonadati</taxon>
        <taxon>Pseudomonadota</taxon>
        <taxon>Alphaproteobacteria</taxon>
        <taxon>Sphingomonadales</taxon>
        <taxon>Sphingomonadaceae</taxon>
        <taxon>Sphingomonas</taxon>
    </lineage>
</organism>
<feature type="chain" id="PRO_5031177701" description="DUF2782 domain-containing protein" evidence="1">
    <location>
        <begin position="25"/>
        <end position="100"/>
    </location>
</feature>
<dbReference type="EMBL" id="JACIJK010000007">
    <property type="protein sequence ID" value="MBB5715788.1"/>
    <property type="molecule type" value="Genomic_DNA"/>
</dbReference>
<proteinExistence type="predicted"/>